<evidence type="ECO:0000313" key="1">
    <source>
        <dbReference type="EMBL" id="RMZ74460.1"/>
    </source>
</evidence>
<gene>
    <name evidence="1" type="ORF">GMOD_00003504</name>
</gene>
<evidence type="ECO:0000313" key="2">
    <source>
        <dbReference type="Proteomes" id="UP000265663"/>
    </source>
</evidence>
<sequence length="222" mass="24130">MCPVVAVATMATTPTDPGSQQESMAHANGKELILVPNDGQAFDCGDDGFVNMPIIGLVHMYGQMLTYYAVTTKFPRSKSDWDPLINGLTILQTCCDILQRPSNTGDVILHLRSLRVIDIRCLSNALSAVFETHCWMSFEQEAVENGDFEISAVVWALMLGVRGLHLDLVKGKSGPAAALAAEEAWIAKNEDRKGYEKAKDVLKRLARAVVHIADTVAMGGLL</sequence>
<dbReference type="Proteomes" id="UP000265663">
    <property type="component" value="Unassembled WGS sequence"/>
</dbReference>
<keyword evidence="2" id="KW-1185">Reference proteome</keyword>
<protein>
    <submittedName>
        <fullName evidence="1">Uncharacterized protein</fullName>
    </submittedName>
</protein>
<dbReference type="EMBL" id="KE747844">
    <property type="protein sequence ID" value="RMZ74460.1"/>
    <property type="molecule type" value="Genomic_DNA"/>
</dbReference>
<accession>A0A3M7MIZ7</accession>
<proteinExistence type="predicted"/>
<organism evidence="1 2">
    <name type="scientific">Pyrenophora seminiperda CCB06</name>
    <dbReference type="NCBI Taxonomy" id="1302712"/>
    <lineage>
        <taxon>Eukaryota</taxon>
        <taxon>Fungi</taxon>
        <taxon>Dikarya</taxon>
        <taxon>Ascomycota</taxon>
        <taxon>Pezizomycotina</taxon>
        <taxon>Dothideomycetes</taxon>
        <taxon>Pleosporomycetidae</taxon>
        <taxon>Pleosporales</taxon>
        <taxon>Pleosporineae</taxon>
        <taxon>Pleosporaceae</taxon>
        <taxon>Pyrenophora</taxon>
    </lineage>
</organism>
<dbReference type="OrthoDB" id="3683242at2759"/>
<name>A0A3M7MIZ7_9PLEO</name>
<reference evidence="1 2" key="1">
    <citation type="journal article" date="2014" name="PLoS ONE">
        <title>De novo Genome Assembly of the Fungal Plant Pathogen Pyrenophora semeniperda.</title>
        <authorList>
            <person name="Soliai M.M."/>
            <person name="Meyer S.E."/>
            <person name="Udall J.A."/>
            <person name="Elzinga D.E."/>
            <person name="Hermansen R.A."/>
            <person name="Bodily P.M."/>
            <person name="Hart A.A."/>
            <person name="Coleman C.E."/>
        </authorList>
    </citation>
    <scope>NUCLEOTIDE SEQUENCE [LARGE SCALE GENOMIC DNA]</scope>
    <source>
        <strain evidence="1 2">CCB06</strain>
        <tissue evidence="1">Mycelium</tissue>
    </source>
</reference>
<dbReference type="AlphaFoldDB" id="A0A3M7MIZ7"/>